<organism evidence="4 5">
    <name type="scientific">Halalkalicoccus tibetensis</name>
    <dbReference type="NCBI Taxonomy" id="175632"/>
    <lineage>
        <taxon>Archaea</taxon>
        <taxon>Methanobacteriati</taxon>
        <taxon>Methanobacteriota</taxon>
        <taxon>Stenosarchaea group</taxon>
        <taxon>Halobacteria</taxon>
        <taxon>Halobacteriales</taxon>
        <taxon>Halococcaceae</taxon>
        <taxon>Halalkalicoccus</taxon>
    </lineage>
</organism>
<dbReference type="InterPro" id="IPR036388">
    <property type="entry name" value="WH-like_DNA-bd_sf"/>
</dbReference>
<evidence type="ECO:0000256" key="1">
    <source>
        <dbReference type="SAM" id="MobiDB-lite"/>
    </source>
</evidence>
<comment type="caution">
    <text evidence="4">The sequence shown here is derived from an EMBL/GenBank/DDBJ whole genome shotgun (WGS) entry which is preliminary data.</text>
</comment>
<dbReference type="EMBL" id="JBHSXQ010000003">
    <property type="protein sequence ID" value="MFC6905570.1"/>
    <property type="molecule type" value="Genomic_DNA"/>
</dbReference>
<dbReference type="CDD" id="cd00090">
    <property type="entry name" value="HTH_ARSR"/>
    <property type="match status" value="1"/>
</dbReference>
<feature type="region of interest" description="Disordered" evidence="1">
    <location>
        <begin position="276"/>
        <end position="324"/>
    </location>
</feature>
<dbReference type="InterPro" id="IPR011991">
    <property type="entry name" value="ArsR-like_HTH"/>
</dbReference>
<keyword evidence="2" id="KW-0472">Membrane</keyword>
<feature type="transmembrane region" description="Helical" evidence="2">
    <location>
        <begin position="12"/>
        <end position="33"/>
    </location>
</feature>
<keyword evidence="5" id="KW-1185">Reference proteome</keyword>
<keyword evidence="2" id="KW-0812">Transmembrane</keyword>
<evidence type="ECO:0000256" key="2">
    <source>
        <dbReference type="SAM" id="Phobius"/>
    </source>
</evidence>
<dbReference type="AlphaFoldDB" id="A0ABD5V2D8"/>
<feature type="compositionally biased region" description="Pro residues" evidence="1">
    <location>
        <begin position="302"/>
        <end position="311"/>
    </location>
</feature>
<dbReference type="InterPro" id="IPR036390">
    <property type="entry name" value="WH_DNA-bd_sf"/>
</dbReference>
<keyword evidence="2" id="KW-1133">Transmembrane helix</keyword>
<proteinExistence type="predicted"/>
<dbReference type="Pfam" id="PF24034">
    <property type="entry name" value="DUF7343"/>
    <property type="match status" value="1"/>
</dbReference>
<dbReference type="Gene3D" id="1.10.10.10">
    <property type="entry name" value="Winged helix-like DNA-binding domain superfamily/Winged helix DNA-binding domain"/>
    <property type="match status" value="1"/>
</dbReference>
<evidence type="ECO:0000259" key="3">
    <source>
        <dbReference type="Pfam" id="PF24034"/>
    </source>
</evidence>
<evidence type="ECO:0000313" key="4">
    <source>
        <dbReference type="EMBL" id="MFC6905570.1"/>
    </source>
</evidence>
<sequence length="392" mass="41136">MGEQGYRVSSRLFVAFAVLIVLGVGTAIAVPIADDPNDASGATTGNGDAPGFHGTEIAGDGYIDDQEALVSDHPGPAYVWSTEPTTVNTTLGSGAANEESAVCGEVTDTDGEALSDLGCQSVTPTGDGSSVEFDIDEWPDGYQGGAWITLELRTDDGEMEYYETVPVTVIHPEGDLSGDRLTNADEVRYGTDFTVPDTTGNGLTDWEEVAVHGTDPLATDTSGDGVGDATAVRLGLDPTIPYLPYVYVGAGLLVVLLVVAGGGALGWHFMRRYTGSEGGDGQAEPTTTDDEPAGAGSANDPPTTPPPVDPPTEPDPDGDGPPLTKEEEICRILDEHDGRMKQSRLVDHTEWSQATVSRLLTKLEQEGTVTKLRSGRENIVELRGVESESPDV</sequence>
<dbReference type="RefSeq" id="WP_340604091.1">
    <property type="nucleotide sequence ID" value="NZ_JBBMXV010000003.1"/>
</dbReference>
<feature type="transmembrane region" description="Helical" evidence="2">
    <location>
        <begin position="242"/>
        <end position="267"/>
    </location>
</feature>
<gene>
    <name evidence="4" type="ORF">ACFQGH_10230</name>
</gene>
<reference evidence="4 5" key="1">
    <citation type="journal article" date="2019" name="Int. J. Syst. Evol. Microbiol.">
        <title>The Global Catalogue of Microorganisms (GCM) 10K type strain sequencing project: providing services to taxonomists for standard genome sequencing and annotation.</title>
        <authorList>
            <consortium name="The Broad Institute Genomics Platform"/>
            <consortium name="The Broad Institute Genome Sequencing Center for Infectious Disease"/>
            <person name="Wu L."/>
            <person name="Ma J."/>
        </authorList>
    </citation>
    <scope>NUCLEOTIDE SEQUENCE [LARGE SCALE GENOMIC DNA]</scope>
    <source>
        <strain evidence="4 5">CGMCC 1.3240</strain>
    </source>
</reference>
<protein>
    <submittedName>
        <fullName evidence="4">Helix-turn-helix transcriptional regulator</fullName>
    </submittedName>
</protein>
<feature type="domain" description="DUF7343" evidence="3">
    <location>
        <begin position="323"/>
        <end position="382"/>
    </location>
</feature>
<name>A0ABD5V2D8_9EURY</name>
<dbReference type="Proteomes" id="UP001596312">
    <property type="component" value="Unassembled WGS sequence"/>
</dbReference>
<evidence type="ECO:0000313" key="5">
    <source>
        <dbReference type="Proteomes" id="UP001596312"/>
    </source>
</evidence>
<accession>A0ABD5V2D8</accession>
<dbReference type="SUPFAM" id="SSF46785">
    <property type="entry name" value="Winged helix' DNA-binding domain"/>
    <property type="match status" value="1"/>
</dbReference>
<dbReference type="InterPro" id="IPR055767">
    <property type="entry name" value="DUF7343"/>
</dbReference>